<dbReference type="HOGENOM" id="CLU_006493_6_2_7"/>
<sequence>MQEAIFGEFHYTQPLQSFQAFHHAQLQDLCERMDAQRHTGYFVGYIHYNALSTTHSTTPIAYFTQFASKEPYTPKPPENMVFHPQISTPIDFNTYAHQFNTVQEVFSKGECAQVNLTLPLHLTTHAPARAIFEQVLRNQHTPYCAFLPSPFETILSFSPELFFDLDYTTQSIRVKPMKGTIARGATPDQDAHNRAFLQNDPKNRNENTMVVDLFAQELAQIAHKVEVTQLCEVEAHPTLFQMTSTLVGALKNPQLFPILQAIFPSSSVTGEPKAKSMQLIQDLEQHQRGVYCGAIGVIDSKQALFNVPIRTMSAPPQSQTYTLCVGSGVTQASQLESEYQECYLKSFFILPKVEFSLIETMLVRHLEICHKELHAQRLKASAHHFNFVYENWLETYQPTQDGILRLLWHKDGSHSLEYSPLEPPKSTKLLLAQKPLDPHNDFLAHKTTYTPWYEEARALIAKGLCFDVLHYTPEGLLSEGARSNLLLEIEGQLYTPAFHGGLLKGVGITRLIEAGRCTPKELSLEDLKRADKIYATNAIRGVVEVRLEEPML</sequence>
<dbReference type="InterPro" id="IPR005801">
    <property type="entry name" value="ADC_synthase"/>
</dbReference>
<dbReference type="Pfam" id="PF00425">
    <property type="entry name" value="Chorismate_bind"/>
    <property type="match status" value="1"/>
</dbReference>
<dbReference type="GO" id="GO:0016829">
    <property type="term" value="F:lyase activity"/>
    <property type="evidence" value="ECO:0007669"/>
    <property type="project" value="UniProtKB-KW"/>
</dbReference>
<dbReference type="PANTHER" id="PTHR11236:SF50">
    <property type="entry name" value="AMINODEOXYCHORISMATE SYNTHASE COMPONENT 1"/>
    <property type="match status" value="1"/>
</dbReference>
<dbReference type="Pfam" id="PF01063">
    <property type="entry name" value="Aminotran_4"/>
    <property type="match status" value="1"/>
</dbReference>
<dbReference type="InterPro" id="IPR036038">
    <property type="entry name" value="Aminotransferase-like"/>
</dbReference>
<dbReference type="InterPro" id="IPR043131">
    <property type="entry name" value="BCAT-like_N"/>
</dbReference>
<dbReference type="EC" id="4.1.3.-" evidence="2"/>
<dbReference type="eggNOG" id="COG0115">
    <property type="taxonomic scope" value="Bacteria"/>
</dbReference>
<evidence type="ECO:0000259" key="1">
    <source>
        <dbReference type="Pfam" id="PF00425"/>
    </source>
</evidence>
<proteinExistence type="predicted"/>
<dbReference type="GO" id="GO:0000162">
    <property type="term" value="P:L-tryptophan biosynthetic process"/>
    <property type="evidence" value="ECO:0007669"/>
    <property type="project" value="TreeGrafter"/>
</dbReference>
<dbReference type="AlphaFoldDB" id="E7ACB6"/>
<name>E7ACB6_HELFC</name>
<dbReference type="RefSeq" id="WP_013469369.1">
    <property type="nucleotide sequence ID" value="NC_014810.2"/>
</dbReference>
<dbReference type="Proteomes" id="UP000007934">
    <property type="component" value="Chromosome"/>
</dbReference>
<dbReference type="InterPro" id="IPR043132">
    <property type="entry name" value="BCAT-like_C"/>
</dbReference>
<dbReference type="OrthoDB" id="9803598at2"/>
<evidence type="ECO:0000313" key="2">
    <source>
        <dbReference type="EMBL" id="CBY83003.1"/>
    </source>
</evidence>
<organism evidence="2 3">
    <name type="scientific">Helicobacter felis (strain ATCC 49179 / CCUG 28539 / NCTC 12436 / CS1)</name>
    <dbReference type="NCBI Taxonomy" id="936155"/>
    <lineage>
        <taxon>Bacteria</taxon>
        <taxon>Pseudomonadati</taxon>
        <taxon>Campylobacterota</taxon>
        <taxon>Epsilonproteobacteria</taxon>
        <taxon>Campylobacterales</taxon>
        <taxon>Helicobacteraceae</taxon>
        <taxon>Helicobacter</taxon>
    </lineage>
</organism>
<keyword evidence="2" id="KW-0456">Lyase</keyword>
<dbReference type="InterPro" id="IPR001544">
    <property type="entry name" value="Aminotrans_IV"/>
</dbReference>
<dbReference type="EMBL" id="FQ670179">
    <property type="protein sequence ID" value="CBY83003.1"/>
    <property type="molecule type" value="Genomic_DNA"/>
</dbReference>
<keyword evidence="3" id="KW-1185">Reference proteome</keyword>
<dbReference type="KEGG" id="hfe:HFELIS_09190"/>
<dbReference type="GO" id="GO:0046820">
    <property type="term" value="F:4-amino-4-deoxychorismate synthase activity"/>
    <property type="evidence" value="ECO:0007669"/>
    <property type="project" value="TreeGrafter"/>
</dbReference>
<dbReference type="Gene3D" id="3.30.470.10">
    <property type="match status" value="1"/>
</dbReference>
<gene>
    <name evidence="2" type="primary">pabB</name>
    <name evidence="2" type="ordered locus">Hfelis_09190</name>
</gene>
<protein>
    <submittedName>
        <fullName evidence="2">Para-aminobenzoate synthase component I</fullName>
        <ecNumber evidence="2">4.1.3.-</ecNumber>
    </submittedName>
</protein>
<dbReference type="GeneID" id="36133552"/>
<accession>E7ACB6</accession>
<reference evidence="2 3" key="1">
    <citation type="journal article" date="2011" name="Genome Biol. Evol.">
        <title>Comparative whole genome sequence analysis of the carcinogenic bacterial model pathogen Helicobacter felis.</title>
        <authorList>
            <person name="Arnold I.C."/>
            <person name="Zigova Z."/>
            <person name="Holden M."/>
            <person name="Lawley T.D."/>
            <person name="Rad R."/>
            <person name="Dougan G."/>
            <person name="Falkow S."/>
            <person name="Bentley S.D."/>
            <person name="Muller A."/>
        </authorList>
    </citation>
    <scope>NUCLEOTIDE SEQUENCE [LARGE SCALE GENOMIC DNA]</scope>
    <source>
        <strain evidence="3">ATCC 49179 / CCUG 28539 / NCTC 12436 / CS1</strain>
    </source>
</reference>
<dbReference type="InterPro" id="IPR019999">
    <property type="entry name" value="Anth_synth_I-like"/>
</dbReference>
<dbReference type="InterPro" id="IPR015890">
    <property type="entry name" value="Chorismate_C"/>
</dbReference>
<dbReference type="SUPFAM" id="SSF56752">
    <property type="entry name" value="D-aminoacid aminotransferase-like PLP-dependent enzymes"/>
    <property type="match status" value="1"/>
</dbReference>
<dbReference type="PANTHER" id="PTHR11236">
    <property type="entry name" value="AMINOBENZOATE/ANTHRANILATE SYNTHASE"/>
    <property type="match status" value="1"/>
</dbReference>
<dbReference type="STRING" id="936155.HFELIS_09190"/>
<feature type="domain" description="Chorismate-utilising enzyme C-terminal" evidence="1">
    <location>
        <begin position="92"/>
        <end position="345"/>
    </location>
</feature>
<dbReference type="eggNOG" id="COG0147">
    <property type="taxonomic scope" value="Bacteria"/>
</dbReference>
<evidence type="ECO:0000313" key="3">
    <source>
        <dbReference type="Proteomes" id="UP000007934"/>
    </source>
</evidence>
<dbReference type="SUPFAM" id="SSF56322">
    <property type="entry name" value="ADC synthase"/>
    <property type="match status" value="1"/>
</dbReference>
<dbReference type="Gene3D" id="3.20.10.10">
    <property type="entry name" value="D-amino Acid Aminotransferase, subunit A, domain 2"/>
    <property type="match status" value="1"/>
</dbReference>
<dbReference type="Gene3D" id="3.60.120.10">
    <property type="entry name" value="Anthranilate synthase"/>
    <property type="match status" value="1"/>
</dbReference>